<organism evidence="2 3">
    <name type="scientific">Oceanobacillus neutriphilus</name>
    <dbReference type="NCBI Taxonomy" id="531815"/>
    <lineage>
        <taxon>Bacteria</taxon>
        <taxon>Bacillati</taxon>
        <taxon>Bacillota</taxon>
        <taxon>Bacilli</taxon>
        <taxon>Bacillales</taxon>
        <taxon>Bacillaceae</taxon>
        <taxon>Oceanobacillus</taxon>
    </lineage>
</organism>
<dbReference type="Proteomes" id="UP000641206">
    <property type="component" value="Unassembled WGS sequence"/>
</dbReference>
<proteinExistence type="predicted"/>
<dbReference type="RefSeq" id="WP_188735632.1">
    <property type="nucleotide sequence ID" value="NZ_BMLW01000010.1"/>
</dbReference>
<gene>
    <name evidence="2" type="ORF">GCM10011346_35120</name>
</gene>
<keyword evidence="3" id="KW-1185">Reference proteome</keyword>
<comment type="caution">
    <text evidence="2">The sequence shown here is derived from an EMBL/GenBank/DDBJ whole genome shotgun (WGS) entry which is preliminary data.</text>
</comment>
<dbReference type="EMBL" id="BMLW01000010">
    <property type="protein sequence ID" value="GGP13747.1"/>
    <property type="molecule type" value="Genomic_DNA"/>
</dbReference>
<keyword evidence="1" id="KW-0812">Transmembrane</keyword>
<feature type="transmembrane region" description="Helical" evidence="1">
    <location>
        <begin position="140"/>
        <end position="159"/>
    </location>
</feature>
<reference evidence="3" key="1">
    <citation type="journal article" date="2019" name="Int. J. Syst. Evol. Microbiol.">
        <title>The Global Catalogue of Microorganisms (GCM) 10K type strain sequencing project: providing services to taxonomists for standard genome sequencing and annotation.</title>
        <authorList>
            <consortium name="The Broad Institute Genomics Platform"/>
            <consortium name="The Broad Institute Genome Sequencing Center for Infectious Disease"/>
            <person name="Wu L."/>
            <person name="Ma J."/>
        </authorList>
    </citation>
    <scope>NUCLEOTIDE SEQUENCE [LARGE SCALE GENOMIC DNA]</scope>
    <source>
        <strain evidence="3">CGMCC 1.7693</strain>
    </source>
</reference>
<name>A0ABQ2NYY8_9BACI</name>
<evidence type="ECO:0000313" key="3">
    <source>
        <dbReference type="Proteomes" id="UP000641206"/>
    </source>
</evidence>
<evidence type="ECO:0000256" key="1">
    <source>
        <dbReference type="SAM" id="Phobius"/>
    </source>
</evidence>
<sequence>MKNAKKVISLFAISCMLFIIVGPLAIWVIYQKATFPGELTSSEIATNETFSPADHRKATEIWAYPVTTNLNEVRCVTEKDSEEVPLNSKSTEAAFSDTKVTHLFTNDGDYSHFDRIQCQDGGLESIFISSHFSDQTAHRLIIAISIATPVLVGTGFILYRRNQR</sequence>
<keyword evidence="1" id="KW-0472">Membrane</keyword>
<accession>A0ABQ2NYY8</accession>
<evidence type="ECO:0000313" key="2">
    <source>
        <dbReference type="EMBL" id="GGP13747.1"/>
    </source>
</evidence>
<feature type="transmembrane region" description="Helical" evidence="1">
    <location>
        <begin position="7"/>
        <end position="30"/>
    </location>
</feature>
<keyword evidence="1" id="KW-1133">Transmembrane helix</keyword>
<protein>
    <submittedName>
        <fullName evidence="2">Uncharacterized protein</fullName>
    </submittedName>
</protein>